<dbReference type="AlphaFoldDB" id="A0A455SYP8"/>
<dbReference type="InterPro" id="IPR003439">
    <property type="entry name" value="ABC_transporter-like_ATP-bd"/>
</dbReference>
<dbReference type="InterPro" id="IPR003593">
    <property type="entry name" value="AAA+_ATPase"/>
</dbReference>
<feature type="domain" description="ABC transporter" evidence="10">
    <location>
        <begin position="345"/>
        <end position="581"/>
    </location>
</feature>
<evidence type="ECO:0000259" key="11">
    <source>
        <dbReference type="PROSITE" id="PS50929"/>
    </source>
</evidence>
<evidence type="ECO:0000256" key="8">
    <source>
        <dbReference type="ARBA" id="ARBA00023136"/>
    </source>
</evidence>
<dbReference type="PANTHER" id="PTHR43394:SF1">
    <property type="entry name" value="ATP-BINDING CASSETTE SUB-FAMILY B MEMBER 10, MITOCHONDRIAL"/>
    <property type="match status" value="1"/>
</dbReference>
<keyword evidence="5" id="KW-0547">Nucleotide-binding</keyword>
<keyword evidence="4 9" id="KW-0812">Transmembrane</keyword>
<dbReference type="EMBL" id="AP019377">
    <property type="protein sequence ID" value="BBH93563.1"/>
    <property type="molecule type" value="Genomic_DNA"/>
</dbReference>
<dbReference type="GO" id="GO:0015421">
    <property type="term" value="F:ABC-type oligopeptide transporter activity"/>
    <property type="evidence" value="ECO:0007669"/>
    <property type="project" value="TreeGrafter"/>
</dbReference>
<evidence type="ECO:0000256" key="3">
    <source>
        <dbReference type="ARBA" id="ARBA00022475"/>
    </source>
</evidence>
<feature type="transmembrane region" description="Helical" evidence="9">
    <location>
        <begin position="49"/>
        <end position="72"/>
    </location>
</feature>
<reference evidence="12" key="1">
    <citation type="submission" date="2018-12" db="EMBL/GenBank/DDBJ databases">
        <title>Novel natural products biosynthetic potential of the class Ktedonobacteria.</title>
        <authorList>
            <person name="Zheng Y."/>
            <person name="Saitou A."/>
            <person name="Wang C.M."/>
            <person name="Toyoda A."/>
            <person name="Minakuchi Y."/>
            <person name="Sekiguchi Y."/>
            <person name="Ueda K."/>
            <person name="Takano H."/>
            <person name="Sakai Y."/>
            <person name="Yokota A."/>
            <person name="Yabe S."/>
        </authorList>
    </citation>
    <scope>NUCLEOTIDE SEQUENCE</scope>
    <source>
        <strain evidence="12">A3-2</strain>
    </source>
</reference>
<dbReference type="InterPro" id="IPR011527">
    <property type="entry name" value="ABC1_TM_dom"/>
</dbReference>
<comment type="subcellular location">
    <subcellularLocation>
        <location evidence="1">Cell membrane</location>
        <topology evidence="1">Multi-pass membrane protein</topology>
    </subcellularLocation>
</comment>
<keyword evidence="7 9" id="KW-1133">Transmembrane helix</keyword>
<dbReference type="Pfam" id="PF00664">
    <property type="entry name" value="ABC_membrane"/>
    <property type="match status" value="1"/>
</dbReference>
<dbReference type="Gene3D" id="3.40.50.300">
    <property type="entry name" value="P-loop containing nucleotide triphosphate hydrolases"/>
    <property type="match status" value="1"/>
</dbReference>
<dbReference type="PANTHER" id="PTHR43394">
    <property type="entry name" value="ATP-DEPENDENT PERMEASE MDL1, MITOCHONDRIAL"/>
    <property type="match status" value="1"/>
</dbReference>
<dbReference type="GO" id="GO:0005886">
    <property type="term" value="C:plasma membrane"/>
    <property type="evidence" value="ECO:0007669"/>
    <property type="project" value="UniProtKB-SubCell"/>
</dbReference>
<dbReference type="GO" id="GO:0034775">
    <property type="term" value="P:glutathione transmembrane transport"/>
    <property type="evidence" value="ECO:0007669"/>
    <property type="project" value="InterPro"/>
</dbReference>
<keyword evidence="2" id="KW-0813">Transport</keyword>
<proteinExistence type="predicted"/>
<dbReference type="InterPro" id="IPR036640">
    <property type="entry name" value="ABC1_TM_sf"/>
</dbReference>
<dbReference type="InterPro" id="IPR014223">
    <property type="entry name" value="ABC_CydC/D"/>
</dbReference>
<dbReference type="PROSITE" id="PS50929">
    <property type="entry name" value="ABC_TM1F"/>
    <property type="match status" value="1"/>
</dbReference>
<keyword evidence="3" id="KW-1003">Cell membrane</keyword>
<evidence type="ECO:0000256" key="4">
    <source>
        <dbReference type="ARBA" id="ARBA00022692"/>
    </source>
</evidence>
<dbReference type="PROSITE" id="PS50893">
    <property type="entry name" value="ABC_TRANSPORTER_2"/>
    <property type="match status" value="1"/>
</dbReference>
<evidence type="ECO:0000256" key="6">
    <source>
        <dbReference type="ARBA" id="ARBA00022840"/>
    </source>
</evidence>
<evidence type="ECO:0000256" key="5">
    <source>
        <dbReference type="ARBA" id="ARBA00022741"/>
    </source>
</evidence>
<evidence type="ECO:0000256" key="9">
    <source>
        <dbReference type="SAM" id="Phobius"/>
    </source>
</evidence>
<evidence type="ECO:0000256" key="2">
    <source>
        <dbReference type="ARBA" id="ARBA00022448"/>
    </source>
</evidence>
<feature type="transmembrane region" description="Helical" evidence="9">
    <location>
        <begin position="257"/>
        <end position="275"/>
    </location>
</feature>
<dbReference type="GO" id="GO:0045454">
    <property type="term" value="P:cell redox homeostasis"/>
    <property type="evidence" value="ECO:0007669"/>
    <property type="project" value="InterPro"/>
</dbReference>
<sequence>MTRRRSAPLRTAWRLLAFLRPFIPQIVVTVLLGGVMVVSNMLLLSMASYLIAGAAIVTMIVLLSIPITIVRLMGLVRAAARYGERLLSHNVTFRLLAHIRVAVYRRLAPLAPARLLQLGSGDLLARLVSDVDELQNLYLRVVSPVLVAALVTIVTCWLFAIFHTVLALTALVFLLVTGLGLPLLALRLTRGLGREQLALRGKLNEHIVESLQGMSDLLAYGQATRRREELAAWEQRLDRLQRRLAVAGGLQEGLQELLTGLAVWGILLLAIPLAVTTQINSVYLGFLAMLILAAFEAITPLAQAFGQLGHSLAAGERLFRIIDTPPAVSDPPQPAPLPARASLELAFDGVHFRYEEQGLQRTLTDISFRVPAGARVAIVGPSGAGKSTLLRLALRFWDPQEGRILLAGQDIRSFALADLRSLMGVVTQETYLFNDTIRGNLRLAAPSATEEQIWRALELAQLDDFVRQLPAGLDTWVGEQGLKLSGGERQRLAIARALLKDAPILLLDEVTAHLDRLTEQALLEALNTLMEGRTTLLVTHRLLNMERMDEILVLDEGRIVERGRHEQLLAHDGLYRRLWEVQNALLPVA</sequence>
<feature type="domain" description="ABC transmembrane type-1" evidence="11">
    <location>
        <begin position="26"/>
        <end position="310"/>
    </location>
</feature>
<dbReference type="InterPro" id="IPR039421">
    <property type="entry name" value="Type_1_exporter"/>
</dbReference>
<dbReference type="SUPFAM" id="SSF90123">
    <property type="entry name" value="ABC transporter transmembrane region"/>
    <property type="match status" value="1"/>
</dbReference>
<accession>A0A455SYP8</accession>
<evidence type="ECO:0000256" key="7">
    <source>
        <dbReference type="ARBA" id="ARBA00022989"/>
    </source>
</evidence>
<dbReference type="Gene3D" id="1.20.1560.10">
    <property type="entry name" value="ABC transporter type 1, transmembrane domain"/>
    <property type="match status" value="1"/>
</dbReference>
<evidence type="ECO:0000256" key="1">
    <source>
        <dbReference type="ARBA" id="ARBA00004651"/>
    </source>
</evidence>
<evidence type="ECO:0000313" key="12">
    <source>
        <dbReference type="EMBL" id="BBH93563.1"/>
    </source>
</evidence>
<keyword evidence="6" id="KW-0067">ATP-binding</keyword>
<dbReference type="SUPFAM" id="SSF52540">
    <property type="entry name" value="P-loop containing nucleoside triphosphate hydrolases"/>
    <property type="match status" value="1"/>
</dbReference>
<dbReference type="CDD" id="cd18585">
    <property type="entry name" value="ABC_6TM_CydC"/>
    <property type="match status" value="1"/>
</dbReference>
<dbReference type="Pfam" id="PF00005">
    <property type="entry name" value="ABC_tran"/>
    <property type="match status" value="1"/>
</dbReference>
<name>A0A455SYP8_9CHLR</name>
<dbReference type="SMART" id="SM00382">
    <property type="entry name" value="AAA"/>
    <property type="match status" value="1"/>
</dbReference>
<dbReference type="GO" id="GO:0005524">
    <property type="term" value="F:ATP binding"/>
    <property type="evidence" value="ECO:0007669"/>
    <property type="project" value="UniProtKB-KW"/>
</dbReference>
<feature type="transmembrane region" description="Helical" evidence="9">
    <location>
        <begin position="21"/>
        <end position="43"/>
    </location>
</feature>
<protein>
    <submittedName>
        <fullName evidence="12">Thiol reductant ABC exporter subunit CydC</fullName>
    </submittedName>
</protein>
<feature type="transmembrane region" description="Helical" evidence="9">
    <location>
        <begin position="137"/>
        <end position="160"/>
    </location>
</feature>
<evidence type="ECO:0000259" key="10">
    <source>
        <dbReference type="PROSITE" id="PS50893"/>
    </source>
</evidence>
<dbReference type="NCBIfam" id="TIGR02868">
    <property type="entry name" value="CydC"/>
    <property type="match status" value="1"/>
</dbReference>
<keyword evidence="8 9" id="KW-0472">Membrane</keyword>
<dbReference type="InterPro" id="IPR027417">
    <property type="entry name" value="P-loop_NTPase"/>
</dbReference>
<feature type="transmembrane region" description="Helical" evidence="9">
    <location>
        <begin position="166"/>
        <end position="186"/>
    </location>
</feature>
<dbReference type="InterPro" id="IPR017871">
    <property type="entry name" value="ABC_transporter-like_CS"/>
</dbReference>
<dbReference type="PROSITE" id="PS00211">
    <property type="entry name" value="ABC_TRANSPORTER_1"/>
    <property type="match status" value="1"/>
</dbReference>
<dbReference type="GO" id="GO:0016887">
    <property type="term" value="F:ATP hydrolysis activity"/>
    <property type="evidence" value="ECO:0007669"/>
    <property type="project" value="InterPro"/>
</dbReference>
<gene>
    <name evidence="12" type="ORF">KTA_17620</name>
</gene>
<dbReference type="FunFam" id="3.40.50.300:FF:000221">
    <property type="entry name" value="Multidrug ABC transporter ATP-binding protein"/>
    <property type="match status" value="1"/>
</dbReference>
<organism evidence="12">
    <name type="scientific">Thermogemmatispora argillosa</name>
    <dbReference type="NCBI Taxonomy" id="2045280"/>
    <lineage>
        <taxon>Bacteria</taxon>
        <taxon>Bacillati</taxon>
        <taxon>Chloroflexota</taxon>
        <taxon>Ktedonobacteria</taxon>
        <taxon>Thermogemmatisporales</taxon>
        <taxon>Thermogemmatisporaceae</taxon>
        <taxon>Thermogemmatispora</taxon>
    </lineage>
</organism>